<dbReference type="OrthoDB" id="5420387at2759"/>
<dbReference type="EMBL" id="MU001641">
    <property type="protein sequence ID" value="KAF2479654.1"/>
    <property type="molecule type" value="Genomic_DNA"/>
</dbReference>
<evidence type="ECO:0000313" key="3">
    <source>
        <dbReference type="Proteomes" id="UP000799767"/>
    </source>
</evidence>
<feature type="region of interest" description="Disordered" evidence="1">
    <location>
        <begin position="38"/>
        <end position="157"/>
    </location>
</feature>
<proteinExistence type="predicted"/>
<gene>
    <name evidence="2" type="ORF">BDY17DRAFT_327601</name>
</gene>
<evidence type="ECO:0000313" key="2">
    <source>
        <dbReference type="EMBL" id="KAF2479654.1"/>
    </source>
</evidence>
<evidence type="ECO:0000256" key="1">
    <source>
        <dbReference type="SAM" id="MobiDB-lite"/>
    </source>
</evidence>
<feature type="region of interest" description="Disordered" evidence="1">
    <location>
        <begin position="933"/>
        <end position="1020"/>
    </location>
</feature>
<feature type="compositionally biased region" description="Polar residues" evidence="1">
    <location>
        <begin position="1004"/>
        <end position="1020"/>
    </location>
</feature>
<accession>A0A6A6PIW2</accession>
<organism evidence="2 3">
    <name type="scientific">Neohortaea acidophila</name>
    <dbReference type="NCBI Taxonomy" id="245834"/>
    <lineage>
        <taxon>Eukaryota</taxon>
        <taxon>Fungi</taxon>
        <taxon>Dikarya</taxon>
        <taxon>Ascomycota</taxon>
        <taxon>Pezizomycotina</taxon>
        <taxon>Dothideomycetes</taxon>
        <taxon>Dothideomycetidae</taxon>
        <taxon>Mycosphaerellales</taxon>
        <taxon>Teratosphaeriaceae</taxon>
        <taxon>Neohortaea</taxon>
    </lineage>
</organism>
<dbReference type="AlphaFoldDB" id="A0A6A6PIW2"/>
<dbReference type="RefSeq" id="XP_033586224.1">
    <property type="nucleotide sequence ID" value="XM_033737701.1"/>
</dbReference>
<feature type="compositionally biased region" description="Polar residues" evidence="1">
    <location>
        <begin position="195"/>
        <end position="216"/>
    </location>
</feature>
<reference evidence="2" key="1">
    <citation type="journal article" date="2020" name="Stud. Mycol.">
        <title>101 Dothideomycetes genomes: a test case for predicting lifestyles and emergence of pathogens.</title>
        <authorList>
            <person name="Haridas S."/>
            <person name="Albert R."/>
            <person name="Binder M."/>
            <person name="Bloem J."/>
            <person name="Labutti K."/>
            <person name="Salamov A."/>
            <person name="Andreopoulos B."/>
            <person name="Baker S."/>
            <person name="Barry K."/>
            <person name="Bills G."/>
            <person name="Bluhm B."/>
            <person name="Cannon C."/>
            <person name="Castanera R."/>
            <person name="Culley D."/>
            <person name="Daum C."/>
            <person name="Ezra D."/>
            <person name="Gonzalez J."/>
            <person name="Henrissat B."/>
            <person name="Kuo A."/>
            <person name="Liang C."/>
            <person name="Lipzen A."/>
            <person name="Lutzoni F."/>
            <person name="Magnuson J."/>
            <person name="Mondo S."/>
            <person name="Nolan M."/>
            <person name="Ohm R."/>
            <person name="Pangilinan J."/>
            <person name="Park H.-J."/>
            <person name="Ramirez L."/>
            <person name="Alfaro M."/>
            <person name="Sun H."/>
            <person name="Tritt A."/>
            <person name="Yoshinaga Y."/>
            <person name="Zwiers L.-H."/>
            <person name="Turgeon B."/>
            <person name="Goodwin S."/>
            <person name="Spatafora J."/>
            <person name="Crous P."/>
            <person name="Grigoriev I."/>
        </authorList>
    </citation>
    <scope>NUCLEOTIDE SEQUENCE</scope>
    <source>
        <strain evidence="2">CBS 113389</strain>
    </source>
</reference>
<keyword evidence="3" id="KW-1185">Reference proteome</keyword>
<protein>
    <submittedName>
        <fullName evidence="2">Uncharacterized protein</fullName>
    </submittedName>
</protein>
<dbReference type="PANTHER" id="PTHR42345">
    <property type="entry name" value="TPR_REGION DOMAIN-CONTAINING PROTEIN"/>
    <property type="match status" value="1"/>
</dbReference>
<feature type="compositionally biased region" description="Low complexity" evidence="1">
    <location>
        <begin position="1077"/>
        <end position="1094"/>
    </location>
</feature>
<feature type="compositionally biased region" description="Pro residues" evidence="1">
    <location>
        <begin position="933"/>
        <end position="960"/>
    </location>
</feature>
<dbReference type="GeneID" id="54478703"/>
<feature type="compositionally biased region" description="Polar residues" evidence="1">
    <location>
        <begin position="72"/>
        <end position="82"/>
    </location>
</feature>
<feature type="region of interest" description="Disordered" evidence="1">
    <location>
        <begin position="1"/>
        <end position="23"/>
    </location>
</feature>
<name>A0A6A6PIW2_9PEZI</name>
<dbReference type="PANTHER" id="PTHR42345:SF2">
    <property type="entry name" value="HELICASE-LIKE PROTEIN"/>
    <property type="match status" value="1"/>
</dbReference>
<feature type="region of interest" description="Disordered" evidence="1">
    <location>
        <begin position="176"/>
        <end position="220"/>
    </location>
</feature>
<sequence length="1157" mass="126610">MKFRTPTFPLAPRDPNDEAFNPMPLKMATMPVLREKKSLRNLWSSGPEGERDSAAQPATGARAMLRRKLSRPNLNTSTVNPTDKSEDVPPLPPLPAATSFLRRKFSRPNLKLDTGDANESLPPVPALPSATLKRSPSTFSFEEGSIDAKGDASQSSRKQALRELLGLRGNGTVKLVHKKSRPQMAERRSPVPLTTGASPLDRQSPTFQADSQTTKPMLTKRKSLPNARKMSDQNGAPVRRTQSPAELAKKLLTVEQIRAMSVGAPCFSVEECNGRYKPQVMFRGSNAETSVHFLRDYHVPGHPSFRMCTLGMEERKEDTADIDNEDGDEQKATADLMEMPSMLCAQGLDPGTVGFEHFLQLPIADDIVRMDDSDVDGKRRLLTSAPAELGLRPLNIEVLVYRLTELGQLLTTSRDHSAASSVAWNATKLEEMGAELFGKLLAPEAANGSRRLDMHTQIRALQKVLRTSALWRDFGFVEWRTRIGELLWAADSVETTDAEDSGPTERDVLLLQLTLASELLIRLNVVRLMANRYTPILSAVEARTLESQRTTKINWDLLLAERFLDNVDIFCKVSKETNRSSLMRAIPFLTALSESNDEVSPLQPVLNPKNGDLQLEGLRHFAEALQWPHSEFLPTQLDKESRYSSGSESPLSSVLSHYTTPLQTPRLSHTPMRRNSVLDLMVTDADEPALSKTSTAEPTQLTRYSGSIQDKINFEDCGWLSRSWLSGLVIPGTTAGHLLISTLLESSPQALSILGADANFFGGFQYQTRSYWSKSCIVGRVLAAKKGAAECMEWLSVPAVSQEQQDGWIDLAVQQMPETRHKPRITSPEAVAWDSDLLHNKGLLASARVGDFTWPSDSPPSLGNDVKFEGLTFNKDEGEGKDKMQAVASLAFSSTIQGKHTVVEIPLVFDARFISSYPCHPRTVRHAALPRLPPLTIAPPQPQTALPPPQTSPPPPPLPSKSPVIAAFPLPPTTDSNKENRRPGTSPKQPPQPFSPQQPKRPQTSSGASPTDSGYASKQNSASTILSFRDLAPPTLNTPCHPLHTAYNYDIVPTSTLFTTAMHTRPRAPTKSGAKASSPDGSSSTGSVGSRPPSASSEKDKEVMILDCRGGADLELFARAWCAQVGENAIVGKAGRTCLACCVREARGLGVCVVIRV</sequence>
<dbReference type="Proteomes" id="UP000799767">
    <property type="component" value="Unassembled WGS sequence"/>
</dbReference>
<feature type="region of interest" description="Disordered" evidence="1">
    <location>
        <begin position="1064"/>
        <end position="1101"/>
    </location>
</feature>